<protein>
    <submittedName>
        <fullName evidence="8">ABC transmembrane type-1 domain-containing protein</fullName>
    </submittedName>
</protein>
<dbReference type="GO" id="GO:0016887">
    <property type="term" value="F:ATP hydrolysis activity"/>
    <property type="evidence" value="ECO:0007669"/>
    <property type="project" value="InterPro"/>
</dbReference>
<keyword evidence="2 5" id="KW-0812">Transmembrane</keyword>
<keyword evidence="4 5" id="KW-0472">Membrane</keyword>
<name>A0A915LRM8_MELJA</name>
<feature type="transmembrane region" description="Helical" evidence="5">
    <location>
        <begin position="130"/>
        <end position="148"/>
    </location>
</feature>
<dbReference type="PROSITE" id="PS50929">
    <property type="entry name" value="ABC_TM1F"/>
    <property type="match status" value="1"/>
</dbReference>
<dbReference type="GO" id="GO:0005524">
    <property type="term" value="F:ATP binding"/>
    <property type="evidence" value="ECO:0007669"/>
    <property type="project" value="InterPro"/>
</dbReference>
<feature type="domain" description="ABC transmembrane type-1" evidence="6">
    <location>
        <begin position="97"/>
        <end position="294"/>
    </location>
</feature>
<dbReference type="GO" id="GO:0016020">
    <property type="term" value="C:membrane"/>
    <property type="evidence" value="ECO:0007669"/>
    <property type="project" value="UniProtKB-SubCell"/>
</dbReference>
<dbReference type="Pfam" id="PF00664">
    <property type="entry name" value="ABC_membrane"/>
    <property type="match status" value="1"/>
</dbReference>
<dbReference type="InterPro" id="IPR011527">
    <property type="entry name" value="ABC1_TM_dom"/>
</dbReference>
<dbReference type="CDD" id="cd18578">
    <property type="entry name" value="ABC_6TM_Pgp_ABCB1_D2_like"/>
    <property type="match status" value="1"/>
</dbReference>
<dbReference type="WBParaSite" id="scaffold1500_cov181.g3192">
    <property type="protein sequence ID" value="scaffold1500_cov181.g3192"/>
    <property type="gene ID" value="scaffold1500_cov181.g3192"/>
</dbReference>
<evidence type="ECO:0000256" key="5">
    <source>
        <dbReference type="SAM" id="Phobius"/>
    </source>
</evidence>
<feature type="transmembrane region" description="Helical" evidence="5">
    <location>
        <begin position="229"/>
        <end position="254"/>
    </location>
</feature>
<dbReference type="SUPFAM" id="SSF90123">
    <property type="entry name" value="ABC transporter transmembrane region"/>
    <property type="match status" value="1"/>
</dbReference>
<feature type="transmembrane region" description="Helical" evidence="5">
    <location>
        <begin position="154"/>
        <end position="173"/>
    </location>
</feature>
<dbReference type="AlphaFoldDB" id="A0A915LRM8"/>
<evidence type="ECO:0000313" key="8">
    <source>
        <dbReference type="WBParaSite" id="scaffold1500_cov181.g3192"/>
    </source>
</evidence>
<sequence length="391" mass="43210">MSSKVFDSKIGGKRRRKTSLIKEKFGGASLGEMLRYAEGWDWLLLTIGVLTSIFVGALTPATSLIFRGITDVLMEGQHNLENGNLDMDDFSKKNGYFFDNERHYSGKLCQRLATDAPNVQAAIDQRLAEVLQGIVSVITGVIVAFYFGWNVAPIGLTTAAILVVAQTSVTNYLKRRGMRDMLLAEDASRIATESIEYVRTVQALNRQRTVYERFRSAAKLPHKLAFIRGIWTSLSIAISSSFVPFNFAITYYLGLCLIQRGYTTPFVLFQVVEALNMASFTIMTAAAYFPEYMRAKLSAGLMFAMASLRPRIDSLSDTGLDAPITGQIDAQNIHFAYPNSGNFQLALNGFSLTALAGKTVALVGPSGCGKSTMIQLLERFYDPFSEFFGRN</sequence>
<dbReference type="SUPFAM" id="SSF52540">
    <property type="entry name" value="P-loop containing nucleoside triphosphate hydrolases"/>
    <property type="match status" value="1"/>
</dbReference>
<dbReference type="InterPro" id="IPR036640">
    <property type="entry name" value="ABC1_TM_sf"/>
</dbReference>
<evidence type="ECO:0000256" key="3">
    <source>
        <dbReference type="ARBA" id="ARBA00022989"/>
    </source>
</evidence>
<dbReference type="GO" id="GO:0140359">
    <property type="term" value="F:ABC-type transporter activity"/>
    <property type="evidence" value="ECO:0007669"/>
    <property type="project" value="InterPro"/>
</dbReference>
<dbReference type="PANTHER" id="PTHR24221">
    <property type="entry name" value="ATP-BINDING CASSETTE SUB-FAMILY B"/>
    <property type="match status" value="1"/>
</dbReference>
<reference evidence="8" key="1">
    <citation type="submission" date="2022-11" db="UniProtKB">
        <authorList>
            <consortium name="WormBaseParasite"/>
        </authorList>
    </citation>
    <scope>IDENTIFICATION</scope>
</reference>
<organism evidence="7 8">
    <name type="scientific">Meloidogyne javanica</name>
    <name type="common">Root-knot nematode worm</name>
    <dbReference type="NCBI Taxonomy" id="6303"/>
    <lineage>
        <taxon>Eukaryota</taxon>
        <taxon>Metazoa</taxon>
        <taxon>Ecdysozoa</taxon>
        <taxon>Nematoda</taxon>
        <taxon>Chromadorea</taxon>
        <taxon>Rhabditida</taxon>
        <taxon>Tylenchina</taxon>
        <taxon>Tylenchomorpha</taxon>
        <taxon>Tylenchoidea</taxon>
        <taxon>Meloidogynidae</taxon>
        <taxon>Meloidogyninae</taxon>
        <taxon>Meloidogyne</taxon>
        <taxon>Meloidogyne incognita group</taxon>
    </lineage>
</organism>
<dbReference type="InterPro" id="IPR039421">
    <property type="entry name" value="Type_1_exporter"/>
</dbReference>
<evidence type="ECO:0000256" key="4">
    <source>
        <dbReference type="ARBA" id="ARBA00023136"/>
    </source>
</evidence>
<proteinExistence type="predicted"/>
<evidence type="ECO:0000256" key="1">
    <source>
        <dbReference type="ARBA" id="ARBA00004141"/>
    </source>
</evidence>
<evidence type="ECO:0000259" key="6">
    <source>
        <dbReference type="PROSITE" id="PS50929"/>
    </source>
</evidence>
<evidence type="ECO:0000256" key="2">
    <source>
        <dbReference type="ARBA" id="ARBA00022692"/>
    </source>
</evidence>
<feature type="transmembrane region" description="Helical" evidence="5">
    <location>
        <begin position="266"/>
        <end position="289"/>
    </location>
</feature>
<dbReference type="InterPro" id="IPR003439">
    <property type="entry name" value="ABC_transporter-like_ATP-bd"/>
</dbReference>
<dbReference type="Gene3D" id="3.40.50.300">
    <property type="entry name" value="P-loop containing nucleotide triphosphate hydrolases"/>
    <property type="match status" value="1"/>
</dbReference>
<feature type="transmembrane region" description="Helical" evidence="5">
    <location>
        <begin position="42"/>
        <end position="66"/>
    </location>
</feature>
<dbReference type="InterPro" id="IPR027417">
    <property type="entry name" value="P-loop_NTPase"/>
</dbReference>
<dbReference type="Pfam" id="PF00005">
    <property type="entry name" value="ABC_tran"/>
    <property type="match status" value="1"/>
</dbReference>
<dbReference type="PANTHER" id="PTHR24221:SF455">
    <property type="entry name" value="MULTIDRUG RESISTANCE PROTEIN PGP-3"/>
    <property type="match status" value="1"/>
</dbReference>
<dbReference type="Gene3D" id="1.20.1560.10">
    <property type="entry name" value="ABC transporter type 1, transmembrane domain"/>
    <property type="match status" value="2"/>
</dbReference>
<keyword evidence="3 5" id="KW-1133">Transmembrane helix</keyword>
<accession>A0A915LRM8</accession>
<evidence type="ECO:0000313" key="7">
    <source>
        <dbReference type="Proteomes" id="UP000887561"/>
    </source>
</evidence>
<keyword evidence="7" id="KW-1185">Reference proteome</keyword>
<dbReference type="Proteomes" id="UP000887561">
    <property type="component" value="Unplaced"/>
</dbReference>
<comment type="subcellular location">
    <subcellularLocation>
        <location evidence="1">Membrane</location>
        <topology evidence="1">Multi-pass membrane protein</topology>
    </subcellularLocation>
</comment>